<evidence type="ECO:0000256" key="1">
    <source>
        <dbReference type="SAM" id="MobiDB-lite"/>
    </source>
</evidence>
<organism evidence="2 3">
    <name type="scientific">Mycobacterium basiliense</name>
    <dbReference type="NCBI Taxonomy" id="2094119"/>
    <lineage>
        <taxon>Bacteria</taxon>
        <taxon>Bacillati</taxon>
        <taxon>Actinomycetota</taxon>
        <taxon>Actinomycetes</taxon>
        <taxon>Mycobacteriales</taxon>
        <taxon>Mycobacteriaceae</taxon>
        <taxon>Mycobacterium</taxon>
    </lineage>
</organism>
<dbReference type="AlphaFoldDB" id="A0A447GIM9"/>
<dbReference type="OrthoDB" id="4750641at2"/>
<dbReference type="RefSeq" id="WP_158017993.1">
    <property type="nucleotide sequence ID" value="NZ_CBCSKE010000037.1"/>
</dbReference>
<protein>
    <submittedName>
        <fullName evidence="2">Uncharacterized protein</fullName>
    </submittedName>
</protein>
<dbReference type="KEGG" id="mbai:MB901379_03884"/>
<name>A0A447GIM9_9MYCO</name>
<reference evidence="3" key="1">
    <citation type="submission" date="2018-02" db="EMBL/GenBank/DDBJ databases">
        <authorList>
            <person name="Seth-Smith MB H."/>
            <person name="Seth-Smith H."/>
        </authorList>
    </citation>
    <scope>NUCLEOTIDE SEQUENCE [LARGE SCALE GENOMIC DNA]</scope>
</reference>
<evidence type="ECO:0000313" key="3">
    <source>
        <dbReference type="Proteomes" id="UP000269998"/>
    </source>
</evidence>
<feature type="region of interest" description="Disordered" evidence="1">
    <location>
        <begin position="127"/>
        <end position="155"/>
    </location>
</feature>
<dbReference type="EMBL" id="LR130759">
    <property type="protein sequence ID" value="VDM90288.1"/>
    <property type="molecule type" value="Genomic_DNA"/>
</dbReference>
<gene>
    <name evidence="2" type="ORF">MB901379_03884</name>
</gene>
<accession>A0A447GIM9</accession>
<feature type="region of interest" description="Disordered" evidence="1">
    <location>
        <begin position="1"/>
        <end position="57"/>
    </location>
</feature>
<sequence length="155" mass="16438">MTPAEPTMPEADTAAEPPRPDPATQATPEGAQPEPEPTPNSEAARYRVERNKARAERDALAERLAGYQRRECEAVVADVLDVPGDLWEVGGADVAAFCNDDGTVNEVELLGAAAALVDMRPRLGKPNPGPRYWGQHSADVPGDGKVGWSDVISPG</sequence>
<dbReference type="Proteomes" id="UP000269998">
    <property type="component" value="Chromosome"/>
</dbReference>
<evidence type="ECO:0000313" key="2">
    <source>
        <dbReference type="EMBL" id="VDM90288.1"/>
    </source>
</evidence>
<proteinExistence type="predicted"/>
<feature type="compositionally biased region" description="Basic and acidic residues" evidence="1">
    <location>
        <begin position="44"/>
        <end position="57"/>
    </location>
</feature>
<keyword evidence="3" id="KW-1185">Reference proteome</keyword>